<evidence type="ECO:0000313" key="3">
    <source>
        <dbReference type="EMBL" id="DAE00662.1"/>
    </source>
</evidence>
<accession>A0A8S5P0P5</accession>
<organism evidence="3">
    <name type="scientific">Myoviridae sp. ct8Uw4</name>
    <dbReference type="NCBI Taxonomy" id="2825040"/>
    <lineage>
        <taxon>Viruses</taxon>
        <taxon>Duplodnaviria</taxon>
        <taxon>Heunggongvirae</taxon>
        <taxon>Uroviricota</taxon>
        <taxon>Caudoviricetes</taxon>
    </lineage>
</organism>
<keyword evidence="1" id="KW-1133">Transmembrane helix</keyword>
<dbReference type="InterPro" id="IPR014875">
    <property type="entry name" value="Mor_transcription_activator"/>
</dbReference>
<feature type="transmembrane region" description="Helical" evidence="1">
    <location>
        <begin position="20"/>
        <end position="38"/>
    </location>
</feature>
<feature type="domain" description="Mor transcription activator" evidence="2">
    <location>
        <begin position="49"/>
        <end position="140"/>
    </location>
</feature>
<keyword evidence="1" id="KW-0812">Transmembrane</keyword>
<evidence type="ECO:0000256" key="1">
    <source>
        <dbReference type="SAM" id="Phobius"/>
    </source>
</evidence>
<dbReference type="SUPFAM" id="SSF46689">
    <property type="entry name" value="Homeodomain-like"/>
    <property type="match status" value="1"/>
</dbReference>
<proteinExistence type="predicted"/>
<protein>
    <submittedName>
        <fullName evidence="3">Mor transcription activator family</fullName>
    </submittedName>
</protein>
<keyword evidence="1" id="KW-0472">Membrane</keyword>
<name>A0A8S5P0P5_9CAUD</name>
<sequence length="157" mass="17414">MAYERLSEQDVRDFAHLLPASVTALITVAGFEAAFVLVKHLGGTVMPVGQNKTKQGKVLHAVLSEYVGEAAAAKIETAYAGQYKIQIPKCYDVMLAIRNRAIRRDFDHYTREGRMSSNLAINNLALDYNLATRRVWDILKLPDAVPAPPDVQSLLFV</sequence>
<dbReference type="InterPro" id="IPR009057">
    <property type="entry name" value="Homeodomain-like_sf"/>
</dbReference>
<dbReference type="EMBL" id="BK015307">
    <property type="protein sequence ID" value="DAE00662.1"/>
    <property type="molecule type" value="Genomic_DNA"/>
</dbReference>
<reference evidence="3" key="1">
    <citation type="journal article" date="2021" name="Proc. Natl. Acad. Sci. U.S.A.">
        <title>A Catalog of Tens of Thousands of Viruses from Human Metagenomes Reveals Hidden Associations with Chronic Diseases.</title>
        <authorList>
            <person name="Tisza M.J."/>
            <person name="Buck C.B."/>
        </authorList>
    </citation>
    <scope>NUCLEOTIDE SEQUENCE</scope>
    <source>
        <strain evidence="3">Ct8Uw4</strain>
    </source>
</reference>
<evidence type="ECO:0000259" key="2">
    <source>
        <dbReference type="Pfam" id="PF08765"/>
    </source>
</evidence>
<dbReference type="Pfam" id="PF08765">
    <property type="entry name" value="Mor"/>
    <property type="match status" value="1"/>
</dbReference>